<dbReference type="InterPro" id="IPR010678">
    <property type="entry name" value="UTP25"/>
</dbReference>
<sequence length="160" mass="19170">VFPKIKDSSEGGVMIFISSYFEFVRIRNFLKSQNASFCLLSEYTKQSDISRARVWFFEGKRKIMLYTERMHFYHRYKIRGIKNLMFYSLPERKEFYPEIVNMVEGSDNLTSTTLFSRFDQLRTWYCTGENRWNIKCKENGEIGKGEFCCDNGYRIRENGL</sequence>
<dbReference type="Pfam" id="PF06862">
    <property type="entry name" value="Utp25_C"/>
    <property type="match status" value="1"/>
</dbReference>
<keyword evidence="3" id="KW-1185">Reference proteome</keyword>
<dbReference type="Proteomes" id="UP000583929">
    <property type="component" value="Unassembled WGS sequence"/>
</dbReference>
<protein>
    <recommendedName>
        <fullName evidence="1">UTP25 C-terminal domain-containing protein</fullName>
    </recommendedName>
</protein>
<reference evidence="2 3" key="1">
    <citation type="journal article" date="2020" name="bioRxiv">
        <title>Sequence and annotation of 42 cannabis genomes reveals extensive copy number variation in cannabinoid synthesis and pathogen resistance genes.</title>
        <authorList>
            <person name="Mckernan K.J."/>
            <person name="Helbert Y."/>
            <person name="Kane L.T."/>
            <person name="Ebling H."/>
            <person name="Zhang L."/>
            <person name="Liu B."/>
            <person name="Eaton Z."/>
            <person name="Mclaughlin S."/>
            <person name="Kingan S."/>
            <person name="Baybayan P."/>
            <person name="Concepcion G."/>
            <person name="Jordan M."/>
            <person name="Riva A."/>
            <person name="Barbazuk W."/>
            <person name="Harkins T."/>
        </authorList>
    </citation>
    <scope>NUCLEOTIDE SEQUENCE [LARGE SCALE GENOMIC DNA]</scope>
    <source>
        <strain evidence="3">cv. Jamaican Lion 4</strain>
        <tissue evidence="2">Leaf</tissue>
    </source>
</reference>
<dbReference type="GO" id="GO:0019843">
    <property type="term" value="F:rRNA binding"/>
    <property type="evidence" value="ECO:0007669"/>
    <property type="project" value="TreeGrafter"/>
</dbReference>
<feature type="non-terminal residue" evidence="2">
    <location>
        <position position="160"/>
    </location>
</feature>
<dbReference type="EMBL" id="JAATIQ010000505">
    <property type="protein sequence ID" value="KAF4353467.1"/>
    <property type="molecule type" value="Genomic_DNA"/>
</dbReference>
<organism evidence="2 3">
    <name type="scientific">Cannabis sativa</name>
    <name type="common">Hemp</name>
    <name type="synonym">Marijuana</name>
    <dbReference type="NCBI Taxonomy" id="3483"/>
    <lineage>
        <taxon>Eukaryota</taxon>
        <taxon>Viridiplantae</taxon>
        <taxon>Streptophyta</taxon>
        <taxon>Embryophyta</taxon>
        <taxon>Tracheophyta</taxon>
        <taxon>Spermatophyta</taxon>
        <taxon>Magnoliopsida</taxon>
        <taxon>eudicotyledons</taxon>
        <taxon>Gunneridae</taxon>
        <taxon>Pentapetalae</taxon>
        <taxon>rosids</taxon>
        <taxon>fabids</taxon>
        <taxon>Rosales</taxon>
        <taxon>Cannabaceae</taxon>
        <taxon>Cannabis</taxon>
    </lineage>
</organism>
<dbReference type="GO" id="GO:0034511">
    <property type="term" value="F:U3 snoRNA binding"/>
    <property type="evidence" value="ECO:0007669"/>
    <property type="project" value="InterPro"/>
</dbReference>
<evidence type="ECO:0000259" key="1">
    <source>
        <dbReference type="Pfam" id="PF06862"/>
    </source>
</evidence>
<dbReference type="GO" id="GO:0032040">
    <property type="term" value="C:small-subunit processome"/>
    <property type="evidence" value="ECO:0007669"/>
    <property type="project" value="TreeGrafter"/>
</dbReference>
<evidence type="ECO:0000313" key="3">
    <source>
        <dbReference type="Proteomes" id="UP000583929"/>
    </source>
</evidence>
<dbReference type="GO" id="GO:0000462">
    <property type="term" value="P:maturation of SSU-rRNA from tricistronic rRNA transcript (SSU-rRNA, 5.8S rRNA, LSU-rRNA)"/>
    <property type="evidence" value="ECO:0007669"/>
    <property type="project" value="TreeGrafter"/>
</dbReference>
<comment type="caution">
    <text evidence="2">The sequence shown here is derived from an EMBL/GenBank/DDBJ whole genome shotgun (WGS) entry which is preliminary data.</text>
</comment>
<accession>A0A7J6E4Z0</accession>
<proteinExistence type="predicted"/>
<name>A0A7J6E4Z0_CANSA</name>
<evidence type="ECO:0000313" key="2">
    <source>
        <dbReference type="EMBL" id="KAF4353467.1"/>
    </source>
</evidence>
<dbReference type="InterPro" id="IPR053939">
    <property type="entry name" value="UTP25_C"/>
</dbReference>
<dbReference type="AlphaFoldDB" id="A0A7J6E4Z0"/>
<dbReference type="PANTHER" id="PTHR12933:SF0">
    <property type="entry name" value="U3 SMALL NUCLEOLAR RNA-ASSOCIATED PROTEIN 25 HOMOLOG"/>
    <property type="match status" value="1"/>
</dbReference>
<dbReference type="PANTHER" id="PTHR12933">
    <property type="entry name" value="ORF PROTEIN-RELATED"/>
    <property type="match status" value="1"/>
</dbReference>
<gene>
    <name evidence="2" type="ORF">G4B88_020181</name>
</gene>
<feature type="domain" description="UTP25 C-terminal" evidence="1">
    <location>
        <begin position="1"/>
        <end position="140"/>
    </location>
</feature>